<evidence type="ECO:0000259" key="1">
    <source>
        <dbReference type="Pfam" id="PF01243"/>
    </source>
</evidence>
<dbReference type="EMBL" id="LK932347">
    <property type="protein sequence ID" value="CDS83386.1"/>
    <property type="molecule type" value="Genomic_DNA"/>
</dbReference>
<dbReference type="PATRIC" id="fig|1496.854.peg.318"/>
<feature type="domain" description="Pyridoxamine 5'-phosphate oxidase N-terminal" evidence="1">
    <location>
        <begin position="3"/>
        <end position="89"/>
    </location>
</feature>
<dbReference type="Pfam" id="PF01243">
    <property type="entry name" value="PNPOx_N"/>
    <property type="match status" value="1"/>
</dbReference>
<dbReference type="InterPro" id="IPR012349">
    <property type="entry name" value="Split_barrel_FMN-bd"/>
</dbReference>
<organism evidence="4">
    <name type="scientific">Clostridioides difficile</name>
    <name type="common">Peptoclostridium difficile</name>
    <dbReference type="NCBI Taxonomy" id="1496"/>
    <lineage>
        <taxon>Bacteria</taxon>
        <taxon>Bacillati</taxon>
        <taxon>Bacillota</taxon>
        <taxon>Clostridia</taxon>
        <taxon>Peptostreptococcales</taxon>
        <taxon>Peptostreptococcaceae</taxon>
        <taxon>Clostridioides</taxon>
    </lineage>
</organism>
<dbReference type="EMBL" id="CAAJVP010000006">
    <property type="protein sequence ID" value="VHY04094.1"/>
    <property type="molecule type" value="Genomic_DNA"/>
</dbReference>
<evidence type="ECO:0000313" key="4">
    <source>
        <dbReference type="EMBL" id="CDS99373.1"/>
    </source>
</evidence>
<name>A0A031WBF1_CLODI</name>
<dbReference type="Proteomes" id="UP000372533">
    <property type="component" value="Unassembled WGS sequence"/>
</dbReference>
<evidence type="ECO:0000313" key="3">
    <source>
        <dbReference type="EMBL" id="CDS83386.1"/>
    </source>
</evidence>
<dbReference type="GeneID" id="66352835"/>
<evidence type="ECO:0000313" key="8">
    <source>
        <dbReference type="Proteomes" id="UP000411588"/>
    </source>
</evidence>
<dbReference type="AlphaFoldDB" id="A0A031WBF1"/>
<evidence type="ECO:0000313" key="2">
    <source>
        <dbReference type="EMBL" id="CDS83280.1"/>
    </source>
</evidence>
<evidence type="ECO:0000313" key="5">
    <source>
        <dbReference type="EMBL" id="VFD34550.1"/>
    </source>
</evidence>
<evidence type="ECO:0000313" key="7">
    <source>
        <dbReference type="Proteomes" id="UP000372533"/>
    </source>
</evidence>
<evidence type="ECO:0000313" key="6">
    <source>
        <dbReference type="EMBL" id="VHY04094.1"/>
    </source>
</evidence>
<accession>A0A031WBF1</accession>
<protein>
    <submittedName>
        <fullName evidence="5">NimC/NimA family protein</fullName>
    </submittedName>
</protein>
<dbReference type="Gene3D" id="2.30.110.10">
    <property type="entry name" value="Electron Transport, Fmn-binding Protein, Chain A"/>
    <property type="match status" value="1"/>
</dbReference>
<reference evidence="5 8" key="2">
    <citation type="submission" date="2019-02" db="EMBL/GenBank/DDBJ databases">
        <authorList>
            <consortium name="Pathogen Informatics"/>
        </authorList>
    </citation>
    <scope>NUCLEOTIDE SEQUENCE [LARGE SCALE GENOMIC DNA]</scope>
    <source>
        <strain evidence="8">clo34</strain>
        <strain evidence="5">Clo34</strain>
        <strain evidence="7">tl291</strain>
        <strain evidence="6">Tl291</strain>
    </source>
</reference>
<dbReference type="SUPFAM" id="SSF50475">
    <property type="entry name" value="FMN-binding split barrel"/>
    <property type="match status" value="1"/>
</dbReference>
<dbReference type="EMBL" id="LK932465">
    <property type="protein sequence ID" value="CDS83280.1"/>
    <property type="molecule type" value="Genomic_DNA"/>
</dbReference>
<dbReference type="InterPro" id="IPR011576">
    <property type="entry name" value="Pyridox_Oxase_N"/>
</dbReference>
<dbReference type="Proteomes" id="UP000411588">
    <property type="component" value="Unassembled WGS sequence"/>
</dbReference>
<sequence>MKALEFLNKAGVYYLATVDENNQAHVRPLGFVMEYNGKLTFCTSNQKDMFKQLIFNPKVELCCIDQNLNTLRILGEAVFVTSKETQAKALEIMPSLGQMYSVGDGKFEIFSIDKAKVSCCSMSGKKIDVEL</sequence>
<proteinExistence type="predicted"/>
<dbReference type="EMBL" id="LK932861">
    <property type="protein sequence ID" value="CDS99373.1"/>
    <property type="molecule type" value="Genomic_DNA"/>
</dbReference>
<gene>
    <name evidence="4" type="ORF">BN1095_210192</name>
    <name evidence="2" type="ORF">BN1096_160184</name>
    <name evidence="3" type="ORF">BN1097_140186</name>
    <name evidence="6" type="ORF">SAMEA1402366_01559</name>
    <name evidence="5" type="ORF">SAMEA1402399_03150</name>
</gene>
<dbReference type="RefSeq" id="WP_009888123.1">
    <property type="nucleotide sequence ID" value="NZ_BAABSG010000007.1"/>
</dbReference>
<reference evidence="4" key="1">
    <citation type="submission" date="2014-07" db="EMBL/GenBank/DDBJ databases">
        <authorList>
            <person name="Monot Marc"/>
        </authorList>
    </citation>
    <scope>NUCLEOTIDE SEQUENCE</scope>
    <source>
        <strain evidence="4">7032989</strain>
        <strain evidence="3">7032994</strain>
    </source>
</reference>
<dbReference type="EMBL" id="CAADAN010000013">
    <property type="protein sequence ID" value="VFD34550.1"/>
    <property type="molecule type" value="Genomic_DNA"/>
</dbReference>